<keyword evidence="1" id="KW-1133">Transmembrane helix</keyword>
<reference evidence="2 3" key="1">
    <citation type="journal article" date="2019" name="Int. J. Syst. Evol. Microbiol.">
        <title>The Global Catalogue of Microorganisms (GCM) 10K type strain sequencing project: providing services to taxonomists for standard genome sequencing and annotation.</title>
        <authorList>
            <consortium name="The Broad Institute Genomics Platform"/>
            <consortium name="The Broad Institute Genome Sequencing Center for Infectious Disease"/>
            <person name="Wu L."/>
            <person name="Ma J."/>
        </authorList>
    </citation>
    <scope>NUCLEOTIDE SEQUENCE [LARGE SCALE GENOMIC DNA]</scope>
    <source>
        <strain evidence="2 3">JCM 9731</strain>
    </source>
</reference>
<feature type="transmembrane region" description="Helical" evidence="1">
    <location>
        <begin position="77"/>
        <end position="95"/>
    </location>
</feature>
<comment type="caution">
    <text evidence="2">The sequence shown here is derived from an EMBL/GenBank/DDBJ whole genome shotgun (WGS) entry which is preliminary data.</text>
</comment>
<dbReference type="Proteomes" id="UP001500782">
    <property type="component" value="Unassembled WGS sequence"/>
</dbReference>
<name>A0ABN0WR57_9BACI</name>
<evidence type="ECO:0000313" key="2">
    <source>
        <dbReference type="EMBL" id="GAA0344413.1"/>
    </source>
</evidence>
<keyword evidence="1" id="KW-0472">Membrane</keyword>
<dbReference type="RefSeq" id="WP_343802885.1">
    <property type="nucleotide sequence ID" value="NZ_BAAADJ010000063.1"/>
</dbReference>
<feature type="transmembrane region" description="Helical" evidence="1">
    <location>
        <begin position="53"/>
        <end position="71"/>
    </location>
</feature>
<gene>
    <name evidence="2" type="ORF">GCM10008967_38510</name>
</gene>
<evidence type="ECO:0000313" key="3">
    <source>
        <dbReference type="Proteomes" id="UP001500782"/>
    </source>
</evidence>
<evidence type="ECO:0008006" key="4">
    <source>
        <dbReference type="Google" id="ProtNLM"/>
    </source>
</evidence>
<sequence length="101" mass="11939">MADIIITIIFLIPLYAVLFWTYLYPEESLLFGKRWMYEEEPQLSSRVIRYTKFMSLYTMIGLPFVIISFFIEKGILKLAPVLFFLVLIIGAFRILTDEKES</sequence>
<feature type="transmembrane region" description="Helical" evidence="1">
    <location>
        <begin position="6"/>
        <end position="24"/>
    </location>
</feature>
<keyword evidence="1" id="KW-0812">Transmembrane</keyword>
<proteinExistence type="predicted"/>
<keyword evidence="3" id="KW-1185">Reference proteome</keyword>
<accession>A0ABN0WR57</accession>
<protein>
    <recommendedName>
        <fullName evidence="4">DUF3784 domain-containing protein</fullName>
    </recommendedName>
</protein>
<evidence type="ECO:0000256" key="1">
    <source>
        <dbReference type="SAM" id="Phobius"/>
    </source>
</evidence>
<organism evidence="2 3">
    <name type="scientific">Bacillus carboniphilus</name>
    <dbReference type="NCBI Taxonomy" id="86663"/>
    <lineage>
        <taxon>Bacteria</taxon>
        <taxon>Bacillati</taxon>
        <taxon>Bacillota</taxon>
        <taxon>Bacilli</taxon>
        <taxon>Bacillales</taxon>
        <taxon>Bacillaceae</taxon>
        <taxon>Bacillus</taxon>
    </lineage>
</organism>
<dbReference type="EMBL" id="BAAADJ010000063">
    <property type="protein sequence ID" value="GAA0344413.1"/>
    <property type="molecule type" value="Genomic_DNA"/>
</dbReference>